<feature type="transmembrane region" description="Helical" evidence="1">
    <location>
        <begin position="172"/>
        <end position="200"/>
    </location>
</feature>
<feature type="transmembrane region" description="Helical" evidence="1">
    <location>
        <begin position="69"/>
        <end position="88"/>
    </location>
</feature>
<feature type="transmembrane region" description="Helical" evidence="1">
    <location>
        <begin position="120"/>
        <end position="137"/>
    </location>
</feature>
<feature type="transmembrane region" description="Helical" evidence="1">
    <location>
        <begin position="20"/>
        <end position="44"/>
    </location>
</feature>
<feature type="transmembrane region" description="Helical" evidence="1">
    <location>
        <begin position="212"/>
        <end position="232"/>
    </location>
</feature>
<dbReference type="EMBL" id="NPDT01000003">
    <property type="protein sequence ID" value="PJZ65958.1"/>
    <property type="molecule type" value="Genomic_DNA"/>
</dbReference>
<feature type="transmembrane region" description="Helical" evidence="1">
    <location>
        <begin position="334"/>
        <end position="351"/>
    </location>
</feature>
<accession>A0A2M9ZC28</accession>
<dbReference type="AlphaFoldDB" id="A0A2M9ZC28"/>
<keyword evidence="1" id="KW-0472">Membrane</keyword>
<gene>
    <name evidence="2" type="ORF">CH371_10530</name>
</gene>
<evidence type="ECO:0008006" key="4">
    <source>
        <dbReference type="Google" id="ProtNLM"/>
    </source>
</evidence>
<protein>
    <recommendedName>
        <fullName evidence="4">Glycosyltransferase RgtA/B/C/D-like domain-containing protein</fullName>
    </recommendedName>
</protein>
<sequence length="534" mass="60686">MNAKYSFLIEGRSNFKSFKLEFGIAIGLFLFGTLYNLHFAFIGFHPLDGSIVFDGGWRILNGQIPFRDFFTPAGILPSLIQSLFFLIFGVGWLSYFLHSSLVNGAMGVITYLWIRSEKGGILLAGSIGLASTILFYPPVGFPYIETHSFFFSIASLYLAGLASKGAKFHHTFGILFLATCAFLSKQIPTLLLLPGIIILLSRSDIKSWKRILLLFPISLSIIVSFFLLAARLTEIDLSEVYFYLFEMPSGIGMERIRAISGETIASLLSGIIAFDAKEGHSVLAFLSLVVIISATIYFRKKEFDRRLALSHLSMSFLFLLSGLVFTAVTRNQPQIGYVHFLFSFAFFCLFIKDLARLPLHLALLPPAFFIVSQFHTYINKTRFVHDMIFTKPEGIIEASPYKFKWKLPERNEAKFHLSDYFAFLEFARKTEGNILYLGDLSVLLGLSGKQSFFPSLWLHPDLSFPGKKFPERNILFQRRVIETIRNQKIRYVIIEGDPNKLFGLESVLEFFEKNRKEKFMIGNLQAIRVMDSSL</sequence>
<keyword evidence="1" id="KW-1133">Transmembrane helix</keyword>
<comment type="caution">
    <text evidence="2">The sequence shown here is derived from an EMBL/GenBank/DDBJ whole genome shotgun (WGS) entry which is preliminary data.</text>
</comment>
<feature type="transmembrane region" description="Helical" evidence="1">
    <location>
        <begin position="279"/>
        <end position="298"/>
    </location>
</feature>
<feature type="transmembrane region" description="Helical" evidence="1">
    <location>
        <begin position="307"/>
        <end position="328"/>
    </location>
</feature>
<proteinExistence type="predicted"/>
<evidence type="ECO:0000256" key="1">
    <source>
        <dbReference type="SAM" id="Phobius"/>
    </source>
</evidence>
<evidence type="ECO:0000313" key="2">
    <source>
        <dbReference type="EMBL" id="PJZ65958.1"/>
    </source>
</evidence>
<feature type="transmembrane region" description="Helical" evidence="1">
    <location>
        <begin position="358"/>
        <end position="378"/>
    </location>
</feature>
<reference evidence="2 3" key="1">
    <citation type="submission" date="2017-07" db="EMBL/GenBank/DDBJ databases">
        <title>Leptospira spp. isolated from tropical soils.</title>
        <authorList>
            <person name="Thibeaux R."/>
            <person name="Iraola G."/>
            <person name="Ferres I."/>
            <person name="Bierque E."/>
            <person name="Girault D."/>
            <person name="Soupe-Gilbert M.-E."/>
            <person name="Picardeau M."/>
            <person name="Goarant C."/>
        </authorList>
    </citation>
    <scope>NUCLEOTIDE SEQUENCE [LARGE SCALE GENOMIC DNA]</scope>
    <source>
        <strain evidence="2 3">FH2-C-A2</strain>
    </source>
</reference>
<evidence type="ECO:0000313" key="3">
    <source>
        <dbReference type="Proteomes" id="UP000231912"/>
    </source>
</evidence>
<dbReference type="Proteomes" id="UP000231912">
    <property type="component" value="Unassembled WGS sequence"/>
</dbReference>
<name>A0A2M9ZC28_9LEPT</name>
<keyword evidence="1" id="KW-0812">Transmembrane</keyword>
<organism evidence="2 3">
    <name type="scientific">Leptospira wolffii</name>
    <dbReference type="NCBI Taxonomy" id="409998"/>
    <lineage>
        <taxon>Bacteria</taxon>
        <taxon>Pseudomonadati</taxon>
        <taxon>Spirochaetota</taxon>
        <taxon>Spirochaetia</taxon>
        <taxon>Leptospirales</taxon>
        <taxon>Leptospiraceae</taxon>
        <taxon>Leptospira</taxon>
    </lineage>
</organism>